<dbReference type="SUPFAM" id="SSF52540">
    <property type="entry name" value="P-loop containing nucleoside triphosphate hydrolases"/>
    <property type="match status" value="3"/>
</dbReference>
<evidence type="ECO:0000256" key="2">
    <source>
        <dbReference type="ARBA" id="ARBA00022475"/>
    </source>
</evidence>
<evidence type="ECO:0000259" key="12">
    <source>
        <dbReference type="PROSITE" id="PS50901"/>
    </source>
</evidence>
<evidence type="ECO:0000256" key="3">
    <source>
        <dbReference type="ARBA" id="ARBA00022692"/>
    </source>
</evidence>
<evidence type="ECO:0000256" key="9">
    <source>
        <dbReference type="PROSITE-ProRule" id="PRU00289"/>
    </source>
</evidence>
<name>A0A8J3JHB5_9ACTN</name>
<proteinExistence type="predicted"/>
<dbReference type="InterPro" id="IPR002543">
    <property type="entry name" value="FtsK_dom"/>
</dbReference>
<evidence type="ECO:0000256" key="10">
    <source>
        <dbReference type="SAM" id="MobiDB-lite"/>
    </source>
</evidence>
<evidence type="ECO:0000256" key="6">
    <source>
        <dbReference type="ARBA" id="ARBA00022840"/>
    </source>
</evidence>
<comment type="subcellular location">
    <subcellularLocation>
        <location evidence="1">Cell membrane</location>
        <topology evidence="1">Multi-pass membrane protein</topology>
    </subcellularLocation>
</comment>
<feature type="binding site" evidence="9">
    <location>
        <begin position="831"/>
        <end position="838"/>
    </location>
    <ligand>
        <name>ATP</name>
        <dbReference type="ChEBI" id="CHEBI:30616"/>
    </ligand>
</feature>
<dbReference type="InterPro" id="IPR027417">
    <property type="entry name" value="P-loop_NTPase"/>
</dbReference>
<dbReference type="EMBL" id="BOMB01000049">
    <property type="protein sequence ID" value="GID15868.1"/>
    <property type="molecule type" value="Genomic_DNA"/>
</dbReference>
<evidence type="ECO:0000256" key="8">
    <source>
        <dbReference type="ARBA" id="ARBA00023136"/>
    </source>
</evidence>
<keyword evidence="6 9" id="KW-0067">ATP-binding</keyword>
<dbReference type="GO" id="GO:0005886">
    <property type="term" value="C:plasma membrane"/>
    <property type="evidence" value="ECO:0007669"/>
    <property type="project" value="UniProtKB-SubCell"/>
</dbReference>
<evidence type="ECO:0000313" key="14">
    <source>
        <dbReference type="Proteomes" id="UP000612808"/>
    </source>
</evidence>
<sequence>MTVDTVRRRGRRLALPEPPNGEIPLQSPPVLPRGTGQGGMQLLFMLPMMLGMGAMSFVYIGRSGGVMTYVFGGLYAGAMVGMLVMSLSRGGAAKKAQINNERRDYLRYLGGLRGQVQKVAAKQRDAMLAGGPDPADLWTVVGTERLWERSRGDRDFGRVRIGTGPQRLATPLRAPQTAPLEDLDPVCSTSLRHFIRAYATVSGLPVAISLRSFHRITLVGDRDACLDLARAMLGQLATFHAPDDLRVGICAAGDRWTDWDWTKWLPHAADLGRADAAGPIRLCADDMTALADLIGTDLGERAPFGHPSGVGLPHVVAVVDGGRTYGDSRLAPDGGLAGVTVLEIGGTVDEAGPEPGVLGLILTDGRVGMATADGVAFAGDVDRLDASSAEALARLMTPLYTGTPVRDELPLSATFGLADLLGLGDPRGIDPAVTWRARAPRDRLRIPLGIDPDGRPVELDLKESAEHGMGPHGLVIGATGSGKSELLRTLVAGLAVTHSSETLNLALIDFKGGATFAGMTGLPHTCAVITNLADELPLVDRMADALRGEMVRRQELLRDAGNFASVRDYERAREAGADLRPLPSLLVIIDEFSELLSSRPEFIDLFVMIGRLGRSLGIHLLLASQRLEEGRLRGLDSHLSYRVGLRTFSASESRAVLGVPDAYELPPVPGSAYLKVDTSTLTRFKAAYVSGDLPPLDGSGTAAPAVVRRALPYTLARVPEPKAEVETPATPAIPGSTPIGETILGAMVARLEGRGPEAHQIWLPPLAEPPSVDALLPPLGSDPVRGLCPVNWAGNGRLTVPVALVDKPFEQRRDLLWADLSGQAGNAIVAGAPQSGKSTLLRTLLASLALTHTPAEVQFFVLDFGGGGLSALAGLPHVSGTAARLDAERCRRIVAELTALLTEREKLFAEYRIDSMATFRRRRRELPHPDGREFGDVFLFVDGWMTLRQEYEPLEQAITTLAARGLGFGIHVVLSVNRWMEVRPQLRDVIGTRFELRLGDPADSAIDRRAAQNVPSGAPGRGLTADKLHFLTGLPRIDGRSTVDDITDGTAALVSRVSASWNGPRAPQVRLLPTVLPAVELPVPANLPRRAIPVGIAESDLGAVCIDLSVDPHFLVFGDTESGKSNLLRMIGQGIMARYTPAEAAVLVVDYRHGLLDAVAGDHLMSYAAAEPTLTGVVGEIRQAMQGRLPGPDVTPEQLRDRSWWSGPELFILVDDYDLVAVGGRNPLAPLLEFVPLARDIGLHLVLARHSGGASKSLYEPVLGRVRELGSPGLLLSGTKDEGVLLGDVKASPQPPGRGTLVNRRTGAELIHLALLDEQKS</sequence>
<keyword evidence="2" id="KW-1003">Cell membrane</keyword>
<comment type="caution">
    <text evidence="13">The sequence shown here is derived from an EMBL/GenBank/DDBJ whole genome shotgun (WGS) entry which is preliminary data.</text>
</comment>
<evidence type="ECO:0000256" key="7">
    <source>
        <dbReference type="ARBA" id="ARBA00022989"/>
    </source>
</evidence>
<dbReference type="Proteomes" id="UP000612808">
    <property type="component" value="Unassembled WGS sequence"/>
</dbReference>
<keyword evidence="8 11" id="KW-0472">Membrane</keyword>
<dbReference type="NCBIfam" id="TIGR03924">
    <property type="entry name" value="T7SS_EccC_a"/>
    <property type="match status" value="1"/>
</dbReference>
<feature type="domain" description="FtsK" evidence="12">
    <location>
        <begin position="812"/>
        <end position="1005"/>
    </location>
</feature>
<dbReference type="PROSITE" id="PS50901">
    <property type="entry name" value="FTSK"/>
    <property type="match status" value="3"/>
</dbReference>
<dbReference type="Pfam" id="PF01580">
    <property type="entry name" value="FtsK_SpoIIIE"/>
    <property type="match status" value="3"/>
</dbReference>
<evidence type="ECO:0000256" key="4">
    <source>
        <dbReference type="ARBA" id="ARBA00022737"/>
    </source>
</evidence>
<evidence type="ECO:0000256" key="5">
    <source>
        <dbReference type="ARBA" id="ARBA00022741"/>
    </source>
</evidence>
<evidence type="ECO:0000313" key="13">
    <source>
        <dbReference type="EMBL" id="GID15868.1"/>
    </source>
</evidence>
<feature type="binding site" evidence="9">
    <location>
        <begin position="477"/>
        <end position="484"/>
    </location>
    <ligand>
        <name>ATP</name>
        <dbReference type="ChEBI" id="CHEBI:30616"/>
    </ligand>
</feature>
<keyword evidence="5 9" id="KW-0547">Nucleotide-binding</keyword>
<dbReference type="InterPro" id="IPR023837">
    <property type="entry name" value="EccCb-like_Actinobacteria"/>
</dbReference>
<feature type="region of interest" description="Disordered" evidence="10">
    <location>
        <begin position="1"/>
        <end position="31"/>
    </location>
</feature>
<keyword evidence="7 11" id="KW-1133">Transmembrane helix</keyword>
<feature type="transmembrane region" description="Helical" evidence="11">
    <location>
        <begin position="66"/>
        <end position="87"/>
    </location>
</feature>
<dbReference type="GO" id="GO:0005524">
    <property type="term" value="F:ATP binding"/>
    <property type="evidence" value="ECO:0007669"/>
    <property type="project" value="UniProtKB-UniRule"/>
</dbReference>
<protein>
    <submittedName>
        <fullName evidence="13">Type VII secretion protein EccC</fullName>
    </submittedName>
</protein>
<dbReference type="PANTHER" id="PTHR22683:SF1">
    <property type="entry name" value="TYPE VII SECRETION SYSTEM PROTEIN ESSC"/>
    <property type="match status" value="1"/>
</dbReference>
<feature type="domain" description="FtsK" evidence="12">
    <location>
        <begin position="1101"/>
        <end position="1285"/>
    </location>
</feature>
<evidence type="ECO:0000256" key="11">
    <source>
        <dbReference type="SAM" id="Phobius"/>
    </source>
</evidence>
<gene>
    <name evidence="13" type="primary">ftsK_5</name>
    <name evidence="13" type="ORF">Aru02nite_67570</name>
</gene>
<keyword evidence="4" id="KW-0677">Repeat</keyword>
<feature type="compositionally biased region" description="Pro residues" evidence="10">
    <location>
        <begin position="16"/>
        <end position="31"/>
    </location>
</feature>
<feature type="transmembrane region" description="Helical" evidence="11">
    <location>
        <begin position="42"/>
        <end position="60"/>
    </location>
</feature>
<dbReference type="RefSeq" id="WP_203664359.1">
    <property type="nucleotide sequence ID" value="NZ_BAAAZM010000039.1"/>
</dbReference>
<keyword evidence="14" id="KW-1185">Reference proteome</keyword>
<feature type="domain" description="FtsK" evidence="12">
    <location>
        <begin position="454"/>
        <end position="654"/>
    </location>
</feature>
<dbReference type="NCBIfam" id="TIGR03925">
    <property type="entry name" value="T7SS_EccC_b"/>
    <property type="match status" value="1"/>
</dbReference>
<dbReference type="Gene3D" id="3.40.50.300">
    <property type="entry name" value="P-loop containing nucleotide triphosphate hydrolases"/>
    <property type="match status" value="3"/>
</dbReference>
<reference evidence="13" key="1">
    <citation type="submission" date="2021-01" db="EMBL/GenBank/DDBJ databases">
        <title>Whole genome shotgun sequence of Actinocatenispora rupis NBRC 107355.</title>
        <authorList>
            <person name="Komaki H."/>
            <person name="Tamura T."/>
        </authorList>
    </citation>
    <scope>NUCLEOTIDE SEQUENCE</scope>
    <source>
        <strain evidence="13">NBRC 107355</strain>
    </source>
</reference>
<feature type="binding site" evidence="9">
    <location>
        <begin position="1118"/>
        <end position="1125"/>
    </location>
    <ligand>
        <name>ATP</name>
        <dbReference type="ChEBI" id="CHEBI:30616"/>
    </ligand>
</feature>
<dbReference type="SMART" id="SM00382">
    <property type="entry name" value="AAA"/>
    <property type="match status" value="3"/>
</dbReference>
<evidence type="ECO:0000256" key="1">
    <source>
        <dbReference type="ARBA" id="ARBA00004651"/>
    </source>
</evidence>
<dbReference type="GO" id="GO:0003677">
    <property type="term" value="F:DNA binding"/>
    <property type="evidence" value="ECO:0007669"/>
    <property type="project" value="InterPro"/>
</dbReference>
<dbReference type="PANTHER" id="PTHR22683">
    <property type="entry name" value="SPORULATION PROTEIN RELATED"/>
    <property type="match status" value="1"/>
</dbReference>
<dbReference type="InterPro" id="IPR003593">
    <property type="entry name" value="AAA+_ATPase"/>
</dbReference>
<keyword evidence="3 11" id="KW-0812">Transmembrane</keyword>
<organism evidence="13 14">
    <name type="scientific">Actinocatenispora rupis</name>
    <dbReference type="NCBI Taxonomy" id="519421"/>
    <lineage>
        <taxon>Bacteria</taxon>
        <taxon>Bacillati</taxon>
        <taxon>Actinomycetota</taxon>
        <taxon>Actinomycetes</taxon>
        <taxon>Micromonosporales</taxon>
        <taxon>Micromonosporaceae</taxon>
        <taxon>Actinocatenispora</taxon>
    </lineage>
</organism>
<accession>A0A8J3JHB5</accession>
<dbReference type="InterPro" id="IPR023836">
    <property type="entry name" value="EccCa-like_Actinobacteria"/>
</dbReference>
<dbReference type="InterPro" id="IPR050206">
    <property type="entry name" value="FtsK/SpoIIIE/SftA"/>
</dbReference>